<reference evidence="1 2" key="1">
    <citation type="submission" date="2018-06" db="EMBL/GenBank/DDBJ databases">
        <title>Genomic Encyclopedia of Type Strains, Phase IV (KMG-IV): sequencing the most valuable type-strain genomes for metagenomic binning, comparative biology and taxonomic classification.</title>
        <authorList>
            <person name="Goeker M."/>
        </authorList>
    </citation>
    <scope>NUCLEOTIDE SEQUENCE [LARGE SCALE GENOMIC DNA]</scope>
    <source>
        <strain evidence="1 2">DSM 44599</strain>
    </source>
</reference>
<comment type="caution">
    <text evidence="1">The sequence shown here is derived from an EMBL/GenBank/DDBJ whole genome shotgun (WGS) entry which is preliminary data.</text>
</comment>
<gene>
    <name evidence="1" type="ORF">DFR74_11584</name>
</gene>
<dbReference type="Proteomes" id="UP000252586">
    <property type="component" value="Unassembled WGS sequence"/>
</dbReference>
<keyword evidence="2" id="KW-1185">Reference proteome</keyword>
<dbReference type="AlphaFoldDB" id="A0A366D5J1"/>
<dbReference type="OrthoDB" id="3352146at2"/>
<dbReference type="EMBL" id="QNRE01000015">
    <property type="protein sequence ID" value="RBO85236.1"/>
    <property type="molecule type" value="Genomic_DNA"/>
</dbReference>
<sequence length="150" mass="16965">MRTPPITQERRCHLPARNRLLIALCRGLDDSDPICSWARELVRLHGTRTESPDLAAECDCRRSEFITRINELITAVEPLLAITYPPTIGVLIDRMAAAAEQAMRQLVASGARSERMHQAWTQLAELELEYSDLVSDLFYVDKPMPAKPVH</sequence>
<evidence type="ECO:0008006" key="3">
    <source>
        <dbReference type="Google" id="ProtNLM"/>
    </source>
</evidence>
<evidence type="ECO:0000313" key="1">
    <source>
        <dbReference type="EMBL" id="RBO85236.1"/>
    </source>
</evidence>
<accession>A0A366D5J1</accession>
<organism evidence="1 2">
    <name type="scientific">Nocardia puris</name>
    <dbReference type="NCBI Taxonomy" id="208602"/>
    <lineage>
        <taxon>Bacteria</taxon>
        <taxon>Bacillati</taxon>
        <taxon>Actinomycetota</taxon>
        <taxon>Actinomycetes</taxon>
        <taxon>Mycobacteriales</taxon>
        <taxon>Nocardiaceae</taxon>
        <taxon>Nocardia</taxon>
    </lineage>
</organism>
<proteinExistence type="predicted"/>
<dbReference type="STRING" id="1210090.GCA_001613185_03112"/>
<dbReference type="RefSeq" id="WP_067509263.1">
    <property type="nucleotide sequence ID" value="NZ_CP107943.1"/>
</dbReference>
<protein>
    <recommendedName>
        <fullName evidence="3">DUF4254 domain-containing protein</fullName>
    </recommendedName>
</protein>
<name>A0A366D5J1_9NOCA</name>
<evidence type="ECO:0000313" key="2">
    <source>
        <dbReference type="Proteomes" id="UP000252586"/>
    </source>
</evidence>